<dbReference type="PROSITE" id="PS51257">
    <property type="entry name" value="PROKAR_LIPOPROTEIN"/>
    <property type="match status" value="1"/>
</dbReference>
<dbReference type="AlphaFoldDB" id="A0A1X7JYV3"/>
<protein>
    <recommendedName>
        <fullName evidence="3">Lipocalin-like domain-containing protein</fullName>
    </recommendedName>
</protein>
<proteinExistence type="predicted"/>
<name>A0A1X7JYV3_9BACT</name>
<evidence type="ECO:0000313" key="1">
    <source>
        <dbReference type="EMBL" id="SMG33394.1"/>
    </source>
</evidence>
<organism evidence="1 2">
    <name type="scientific">Marivirga sericea</name>
    <dbReference type="NCBI Taxonomy" id="1028"/>
    <lineage>
        <taxon>Bacteria</taxon>
        <taxon>Pseudomonadati</taxon>
        <taxon>Bacteroidota</taxon>
        <taxon>Cytophagia</taxon>
        <taxon>Cytophagales</taxon>
        <taxon>Marivirgaceae</taxon>
        <taxon>Marivirga</taxon>
    </lineage>
</organism>
<accession>A0A1X7JYV3</accession>
<dbReference type="EMBL" id="FXAW01000004">
    <property type="protein sequence ID" value="SMG33394.1"/>
    <property type="molecule type" value="Genomic_DNA"/>
</dbReference>
<dbReference type="Proteomes" id="UP000193804">
    <property type="component" value="Unassembled WGS sequence"/>
</dbReference>
<reference evidence="2" key="1">
    <citation type="submission" date="2017-04" db="EMBL/GenBank/DDBJ databases">
        <authorList>
            <person name="Varghese N."/>
            <person name="Submissions S."/>
        </authorList>
    </citation>
    <scope>NUCLEOTIDE SEQUENCE [LARGE SCALE GENOMIC DNA]</scope>
    <source>
        <strain evidence="2">DSM 4125</strain>
    </source>
</reference>
<dbReference type="OrthoDB" id="1187383at2"/>
<dbReference type="RefSeq" id="WP_085517019.1">
    <property type="nucleotide sequence ID" value="NZ_FXAW01000004.1"/>
</dbReference>
<evidence type="ECO:0008006" key="3">
    <source>
        <dbReference type="Google" id="ProtNLM"/>
    </source>
</evidence>
<gene>
    <name evidence="1" type="ORF">SAMN05661096_02103</name>
</gene>
<evidence type="ECO:0000313" key="2">
    <source>
        <dbReference type="Proteomes" id="UP000193804"/>
    </source>
</evidence>
<sequence length="241" mass="28267">MRSRYQLLIFVIISGLSACKYTTPPEMLTGKWYVASVKANGHEMINEYLDNNTRYLVFNEEGTYQVGLLDSVSEKAWMIKPDKNELVMMQGSPFDDIKTWKVKASDELIYLTDKKNHFNITLNRKRELPKVEIAEENALIGKWVVDKITVNGYNNTDKYAFPKRWIVLAENGRFYNGSEKGDQNVGFWRANSSLTKVNFYDNKDREESFITFNIVNNTIWYEKQNDSYDQPKVRIFFKKLD</sequence>
<keyword evidence="2" id="KW-1185">Reference proteome</keyword>
<dbReference type="STRING" id="1028.SAMN05661096_02103"/>